<evidence type="ECO:0000313" key="15">
    <source>
        <dbReference type="Proteomes" id="UP001187315"/>
    </source>
</evidence>
<keyword evidence="6" id="KW-0479">Metal-binding</keyword>
<evidence type="ECO:0000256" key="10">
    <source>
        <dbReference type="ARBA" id="ARBA00046946"/>
    </source>
</evidence>
<evidence type="ECO:0000256" key="8">
    <source>
        <dbReference type="ARBA" id="ARBA00022833"/>
    </source>
</evidence>
<dbReference type="GO" id="GO:0008270">
    <property type="term" value="F:zinc ion binding"/>
    <property type="evidence" value="ECO:0007669"/>
    <property type="project" value="UniProtKB-UniRule"/>
</dbReference>
<evidence type="ECO:0000256" key="1">
    <source>
        <dbReference type="ARBA" id="ARBA00004123"/>
    </source>
</evidence>
<proteinExistence type="predicted"/>
<dbReference type="PANTHER" id="PTHR13483">
    <property type="entry name" value="BOX C_D SNORNA PROTEIN 1-RELATED"/>
    <property type="match status" value="1"/>
</dbReference>
<dbReference type="InterPro" id="IPR051639">
    <property type="entry name" value="BCD1"/>
</dbReference>
<sequence length="153" mass="17243">MVVCVVCSEQVPKYRCPVCRIRYCSVGCFKKHKNDDLCQPVKEATRPAPCPDSCQSRAGEPWADDLLDEDSQSDQVPLHKLQLLGESKELMTLLQNPHLRKLMLSVDSAADKSKAMKKAMQEPLFVELANQCLQIIEPTKVQAHDEDDDDDDD</sequence>
<evidence type="ECO:0000256" key="4">
    <source>
        <dbReference type="ARBA" id="ARBA00022490"/>
    </source>
</evidence>
<dbReference type="EMBL" id="JAVHJS010000025">
    <property type="protein sequence ID" value="KAK2816297.1"/>
    <property type="molecule type" value="Genomic_DNA"/>
</dbReference>
<evidence type="ECO:0000256" key="7">
    <source>
        <dbReference type="ARBA" id="ARBA00022771"/>
    </source>
</evidence>
<comment type="caution">
    <text evidence="14">The sequence shown here is derived from an EMBL/GenBank/DDBJ whole genome shotgun (WGS) entry which is preliminary data.</text>
</comment>
<dbReference type="Pfam" id="PF04438">
    <property type="entry name" value="zf-HIT"/>
    <property type="match status" value="1"/>
</dbReference>
<keyword evidence="15" id="KW-1185">Reference proteome</keyword>
<gene>
    <name evidence="14" type="ORF">Q7C36_022568</name>
</gene>
<dbReference type="GO" id="GO:0070761">
    <property type="term" value="C:pre-snoRNP complex"/>
    <property type="evidence" value="ECO:0007669"/>
    <property type="project" value="TreeGrafter"/>
</dbReference>
<dbReference type="PROSITE" id="PS51083">
    <property type="entry name" value="ZF_HIT"/>
    <property type="match status" value="1"/>
</dbReference>
<dbReference type="GO" id="GO:0005737">
    <property type="term" value="C:cytoplasm"/>
    <property type="evidence" value="ECO:0007669"/>
    <property type="project" value="UniProtKB-SubCell"/>
</dbReference>
<organism evidence="14 15">
    <name type="scientific">Tachysurus vachellii</name>
    <name type="common">Darkbarbel catfish</name>
    <name type="synonym">Pelteobagrus vachellii</name>
    <dbReference type="NCBI Taxonomy" id="175792"/>
    <lineage>
        <taxon>Eukaryota</taxon>
        <taxon>Metazoa</taxon>
        <taxon>Chordata</taxon>
        <taxon>Craniata</taxon>
        <taxon>Vertebrata</taxon>
        <taxon>Euteleostomi</taxon>
        <taxon>Actinopterygii</taxon>
        <taxon>Neopterygii</taxon>
        <taxon>Teleostei</taxon>
        <taxon>Ostariophysi</taxon>
        <taxon>Siluriformes</taxon>
        <taxon>Bagridae</taxon>
        <taxon>Tachysurus</taxon>
    </lineage>
</organism>
<name>A0AA88IH20_TACVA</name>
<dbReference type="GO" id="GO:0000463">
    <property type="term" value="P:maturation of LSU-rRNA from tricistronic rRNA transcript (SSU-rRNA, 5.8S rRNA, LSU-rRNA)"/>
    <property type="evidence" value="ECO:0007669"/>
    <property type="project" value="TreeGrafter"/>
</dbReference>
<evidence type="ECO:0000256" key="5">
    <source>
        <dbReference type="ARBA" id="ARBA00022553"/>
    </source>
</evidence>
<evidence type="ECO:0000259" key="13">
    <source>
        <dbReference type="PROSITE" id="PS51083"/>
    </source>
</evidence>
<feature type="domain" description="HIT-type" evidence="13">
    <location>
        <begin position="4"/>
        <end position="38"/>
    </location>
</feature>
<keyword evidence="7 11" id="KW-0863">Zinc-finger</keyword>
<evidence type="ECO:0000256" key="2">
    <source>
        <dbReference type="ARBA" id="ARBA00004496"/>
    </source>
</evidence>
<comment type="subunit">
    <text evidence="10">Thyroid receptor interacting proteins (TRIPs) specifically interact with the ligand binding domain of the thyroid receptor (TR). Requires the presence of thyroid hormone for its interaction. Interacts with NUFIP1. Interacts (via HIT-type zinc finger) with the RUVBL1/RUVBL2 complex in the presence of ADP.</text>
</comment>
<dbReference type="Gene3D" id="3.30.60.190">
    <property type="match status" value="1"/>
</dbReference>
<keyword evidence="8" id="KW-0862">Zinc</keyword>
<keyword evidence="9" id="KW-0539">Nucleus</keyword>
<dbReference type="Proteomes" id="UP001187315">
    <property type="component" value="Unassembled WGS sequence"/>
</dbReference>
<keyword evidence="4" id="KW-0963">Cytoplasm</keyword>
<dbReference type="AlphaFoldDB" id="A0AA88IH20"/>
<evidence type="ECO:0000256" key="11">
    <source>
        <dbReference type="PROSITE-ProRule" id="PRU00453"/>
    </source>
</evidence>
<evidence type="ECO:0000256" key="12">
    <source>
        <dbReference type="SAM" id="MobiDB-lite"/>
    </source>
</evidence>
<reference evidence="14" key="1">
    <citation type="submission" date="2023-08" db="EMBL/GenBank/DDBJ databases">
        <title>Pelteobagrus vachellii genome.</title>
        <authorList>
            <person name="Liu H."/>
        </authorList>
    </citation>
    <scope>NUCLEOTIDE SEQUENCE</scope>
    <source>
        <strain evidence="14">PRFRI_2022a</strain>
        <tissue evidence="14">Muscle</tissue>
    </source>
</reference>
<dbReference type="GO" id="GO:0000492">
    <property type="term" value="P:box C/D snoRNP assembly"/>
    <property type="evidence" value="ECO:0007669"/>
    <property type="project" value="TreeGrafter"/>
</dbReference>
<feature type="region of interest" description="Disordered" evidence="12">
    <location>
        <begin position="52"/>
        <end position="73"/>
    </location>
</feature>
<accession>A0AA88IH20</accession>
<dbReference type="InterPro" id="IPR048371">
    <property type="entry name" value="ZNHIT3_C"/>
</dbReference>
<evidence type="ECO:0000256" key="9">
    <source>
        <dbReference type="ARBA" id="ARBA00023242"/>
    </source>
</evidence>
<evidence type="ECO:0000256" key="3">
    <source>
        <dbReference type="ARBA" id="ARBA00021568"/>
    </source>
</evidence>
<dbReference type="GO" id="GO:0005634">
    <property type="term" value="C:nucleus"/>
    <property type="evidence" value="ECO:0007669"/>
    <property type="project" value="UniProtKB-SubCell"/>
</dbReference>
<dbReference type="Pfam" id="PF21373">
    <property type="entry name" value="ZNHIT3_C"/>
    <property type="match status" value="1"/>
</dbReference>
<comment type="subcellular location">
    <subcellularLocation>
        <location evidence="2">Cytoplasm</location>
    </subcellularLocation>
    <subcellularLocation>
        <location evidence="1">Nucleus</location>
    </subcellularLocation>
</comment>
<dbReference type="InterPro" id="IPR007529">
    <property type="entry name" value="Znf_HIT"/>
</dbReference>
<keyword evidence="5" id="KW-0597">Phosphoprotein</keyword>
<evidence type="ECO:0000313" key="14">
    <source>
        <dbReference type="EMBL" id="KAK2816297.1"/>
    </source>
</evidence>
<feature type="compositionally biased region" description="Acidic residues" evidence="12">
    <location>
        <begin position="62"/>
        <end position="72"/>
    </location>
</feature>
<dbReference type="GO" id="GO:0048254">
    <property type="term" value="P:snoRNA localization"/>
    <property type="evidence" value="ECO:0007669"/>
    <property type="project" value="TreeGrafter"/>
</dbReference>
<dbReference type="PANTHER" id="PTHR13483:SF11">
    <property type="entry name" value="ZINC FINGER HIT DOMAIN-CONTAINING PROTEIN 3"/>
    <property type="match status" value="1"/>
</dbReference>
<dbReference type="CDD" id="cd23024">
    <property type="entry name" value="zf-HIT_ZNHIT2-3"/>
    <property type="match status" value="1"/>
</dbReference>
<protein>
    <recommendedName>
        <fullName evidence="3">Zinc finger HIT domain-containing protein 3</fullName>
    </recommendedName>
</protein>
<dbReference type="SUPFAM" id="SSF144232">
    <property type="entry name" value="HIT/MYND zinc finger-like"/>
    <property type="match status" value="1"/>
</dbReference>
<evidence type="ECO:0000256" key="6">
    <source>
        <dbReference type="ARBA" id="ARBA00022723"/>
    </source>
</evidence>